<feature type="compositionally biased region" description="Polar residues" evidence="2">
    <location>
        <begin position="860"/>
        <end position="878"/>
    </location>
</feature>
<dbReference type="SUPFAM" id="SSF82199">
    <property type="entry name" value="SET domain"/>
    <property type="match status" value="1"/>
</dbReference>
<feature type="compositionally biased region" description="Polar residues" evidence="2">
    <location>
        <begin position="594"/>
        <end position="609"/>
    </location>
</feature>
<dbReference type="OrthoDB" id="1928087at2759"/>
<feature type="compositionally biased region" description="Basic and acidic residues" evidence="2">
    <location>
        <begin position="555"/>
        <end position="585"/>
    </location>
</feature>
<dbReference type="Pfam" id="PF00856">
    <property type="entry name" value="SET"/>
    <property type="match status" value="1"/>
</dbReference>
<dbReference type="Proteomes" id="UP000799440">
    <property type="component" value="Unassembled WGS sequence"/>
</dbReference>
<feature type="region of interest" description="Disordered" evidence="2">
    <location>
        <begin position="152"/>
        <end position="220"/>
    </location>
</feature>
<protein>
    <recommendedName>
        <fullName evidence="3">SET domain-containing protein</fullName>
    </recommendedName>
</protein>
<feature type="compositionally biased region" description="Polar residues" evidence="2">
    <location>
        <begin position="505"/>
        <end position="517"/>
    </location>
</feature>
<evidence type="ECO:0000259" key="3">
    <source>
        <dbReference type="PROSITE" id="PS50280"/>
    </source>
</evidence>
<dbReference type="SMART" id="SM00317">
    <property type="entry name" value="SET"/>
    <property type="match status" value="1"/>
</dbReference>
<accession>A0A6A6VG46</accession>
<feature type="compositionally biased region" description="Polar residues" evidence="2">
    <location>
        <begin position="755"/>
        <end position="766"/>
    </location>
</feature>
<dbReference type="Gene3D" id="3.30.40.10">
    <property type="entry name" value="Zinc/RING finger domain, C3HC4 (zinc finger)"/>
    <property type="match status" value="1"/>
</dbReference>
<feature type="region of interest" description="Disordered" evidence="2">
    <location>
        <begin position="487"/>
        <end position="611"/>
    </location>
</feature>
<feature type="compositionally biased region" description="Low complexity" evidence="2">
    <location>
        <begin position="806"/>
        <end position="815"/>
    </location>
</feature>
<feature type="compositionally biased region" description="Low complexity" evidence="2">
    <location>
        <begin position="177"/>
        <end position="190"/>
    </location>
</feature>
<feature type="region of interest" description="Disordered" evidence="2">
    <location>
        <begin position="100"/>
        <end position="136"/>
    </location>
</feature>
<dbReference type="EMBL" id="MU006568">
    <property type="protein sequence ID" value="KAF2748749.1"/>
    <property type="molecule type" value="Genomic_DNA"/>
</dbReference>
<feature type="compositionally biased region" description="Basic residues" evidence="2">
    <location>
        <begin position="120"/>
        <end position="133"/>
    </location>
</feature>
<feature type="compositionally biased region" description="Polar residues" evidence="2">
    <location>
        <begin position="104"/>
        <end position="115"/>
    </location>
</feature>
<feature type="compositionally biased region" description="Polar residues" evidence="2">
    <location>
        <begin position="200"/>
        <end position="215"/>
    </location>
</feature>
<feature type="domain" description="SET" evidence="3">
    <location>
        <begin position="167"/>
        <end position="423"/>
    </location>
</feature>
<dbReference type="InterPro" id="IPR001214">
    <property type="entry name" value="SET_dom"/>
</dbReference>
<feature type="compositionally biased region" description="Polar residues" evidence="2">
    <location>
        <begin position="842"/>
        <end position="853"/>
    </location>
</feature>
<keyword evidence="5" id="KW-1185">Reference proteome</keyword>
<feature type="compositionally biased region" description="Basic and acidic residues" evidence="2">
    <location>
        <begin position="689"/>
        <end position="712"/>
    </location>
</feature>
<feature type="region of interest" description="Disordered" evidence="2">
    <location>
        <begin position="623"/>
        <end position="786"/>
    </location>
</feature>
<evidence type="ECO:0000313" key="5">
    <source>
        <dbReference type="Proteomes" id="UP000799440"/>
    </source>
</evidence>
<dbReference type="AlphaFoldDB" id="A0A6A6VG46"/>
<dbReference type="PROSITE" id="PS50280">
    <property type="entry name" value="SET"/>
    <property type="match status" value="1"/>
</dbReference>
<dbReference type="GO" id="GO:0006355">
    <property type="term" value="P:regulation of DNA-templated transcription"/>
    <property type="evidence" value="ECO:0007669"/>
    <property type="project" value="TreeGrafter"/>
</dbReference>
<evidence type="ECO:0000256" key="1">
    <source>
        <dbReference type="ARBA" id="ARBA00022853"/>
    </source>
</evidence>
<evidence type="ECO:0000313" key="4">
    <source>
        <dbReference type="EMBL" id="KAF2748749.1"/>
    </source>
</evidence>
<dbReference type="PANTHER" id="PTHR46462">
    <property type="entry name" value="UPSET, ISOFORM A"/>
    <property type="match status" value="1"/>
</dbReference>
<sequence>MTNVSPIKAHADLQPSSIVLYGDHQPPTYSNGSPTLDNPAADEESSTIKCICGFSDDDGNTVLCEKCNTWQHILCYYESAHLVPDVHECTDCFPRPVDKKRASENQLQRRAVQNANERRGRPKTTAKNHKKRLKDSVSSIHVNGWAAQSNQDYYYPDQNAGSPRDHPPPKRSKTSHRSSGSVSVVSEAPSLAPGSRKRASSTAHNCLSPVKSPTTPMAPEDVYSPEFMNLYRQPDPPPTEHADLFTDIGVAKDMTDWLNDRDALAEATGGREPAQVFQRIDRPIEQYEQQAPIITKQLEEDPSVTAHGLHPQWQFLTVDTYVPKDAYIGEIRGRIGRKRDYCADPRNRWELLRHPEPFVFFPPYLPIYIDMRHESNILRYMRRSCNPNVHMKILTGGVEDPYHFCFVAKADIQSGEELTLGWEIDAEIRQRLNDAIYNGDLKKEGFKQIEPWVACLLANFGGCACDKSRRDCLLERARTSYNVSAEIAPSKAPRTKKARKAHVSPISTGQATNSRAGSESHLRNGVDDDPAENRSTSGSHKSTSRDITPATHFSVDAEPKLSDRERRKIQQQERLFEQLEYDEQHKGKRGKRNSAGSALTTPALSSSVRRSSRPILFDANATAQKQLGLSEPSPTARQPREHSHGVARKTSGSKTSTRAQRKPKPVYVDSSILSPTTERLPTPVTVPDLHQRSDTFAAHADEVKDVEMKDAEADAGLNRSEPKDVEMPDAPVAQQTNPEMLPPQRPVHSGASAPVSPSVTIDGPSNTHHDEAQPAVPDSEVTSKAAPVVVTTPSESAVVQLPVEMPSLQSPVSPAAAPPQGPVRKKMSLSAYTNHRKKLLQKESSGAGATTLSAPGHPISSPTLTAASLSPSQTSASAKVSDRASPAPPPQQPNLLAPVSEETKDD</sequence>
<name>A0A6A6VG46_9PLEO</name>
<feature type="region of interest" description="Disordered" evidence="2">
    <location>
        <begin position="20"/>
        <end position="41"/>
    </location>
</feature>
<gene>
    <name evidence="4" type="ORF">M011DRAFT_337117</name>
</gene>
<dbReference type="InterPro" id="IPR046341">
    <property type="entry name" value="SET_dom_sf"/>
</dbReference>
<keyword evidence="1" id="KW-0156">Chromatin regulator</keyword>
<dbReference type="Gene3D" id="2.170.270.10">
    <property type="entry name" value="SET domain"/>
    <property type="match status" value="1"/>
</dbReference>
<evidence type="ECO:0000256" key="2">
    <source>
        <dbReference type="SAM" id="MobiDB-lite"/>
    </source>
</evidence>
<proteinExistence type="predicted"/>
<feature type="compositionally biased region" description="Polar residues" evidence="2">
    <location>
        <begin position="623"/>
        <end position="636"/>
    </location>
</feature>
<dbReference type="SUPFAM" id="SSF57903">
    <property type="entry name" value="FYVE/PHD zinc finger"/>
    <property type="match status" value="1"/>
</dbReference>
<feature type="compositionally biased region" description="Polar residues" evidence="2">
    <location>
        <begin position="27"/>
        <end position="36"/>
    </location>
</feature>
<organism evidence="4 5">
    <name type="scientific">Sporormia fimetaria CBS 119925</name>
    <dbReference type="NCBI Taxonomy" id="1340428"/>
    <lineage>
        <taxon>Eukaryota</taxon>
        <taxon>Fungi</taxon>
        <taxon>Dikarya</taxon>
        <taxon>Ascomycota</taxon>
        <taxon>Pezizomycotina</taxon>
        <taxon>Dothideomycetes</taxon>
        <taxon>Pleosporomycetidae</taxon>
        <taxon>Pleosporales</taxon>
        <taxon>Sporormiaceae</taxon>
        <taxon>Sporormia</taxon>
    </lineage>
</organism>
<dbReference type="InterPro" id="IPR011011">
    <property type="entry name" value="Znf_FYVE_PHD"/>
</dbReference>
<dbReference type="GO" id="GO:0006325">
    <property type="term" value="P:chromatin organization"/>
    <property type="evidence" value="ECO:0007669"/>
    <property type="project" value="UniProtKB-KW"/>
</dbReference>
<dbReference type="PANTHER" id="PTHR46462:SF3">
    <property type="entry name" value="UPSET, ISOFORM A"/>
    <property type="match status" value="1"/>
</dbReference>
<feature type="region of interest" description="Disordered" evidence="2">
    <location>
        <begin position="806"/>
        <end position="906"/>
    </location>
</feature>
<dbReference type="GO" id="GO:0034967">
    <property type="term" value="C:Set3 complex"/>
    <property type="evidence" value="ECO:0007669"/>
    <property type="project" value="TreeGrafter"/>
</dbReference>
<feature type="compositionally biased region" description="Basic residues" evidence="2">
    <location>
        <begin position="493"/>
        <end position="502"/>
    </location>
</feature>
<reference evidence="4" key="1">
    <citation type="journal article" date="2020" name="Stud. Mycol.">
        <title>101 Dothideomycetes genomes: a test case for predicting lifestyles and emergence of pathogens.</title>
        <authorList>
            <person name="Haridas S."/>
            <person name="Albert R."/>
            <person name="Binder M."/>
            <person name="Bloem J."/>
            <person name="Labutti K."/>
            <person name="Salamov A."/>
            <person name="Andreopoulos B."/>
            <person name="Baker S."/>
            <person name="Barry K."/>
            <person name="Bills G."/>
            <person name="Bluhm B."/>
            <person name="Cannon C."/>
            <person name="Castanera R."/>
            <person name="Culley D."/>
            <person name="Daum C."/>
            <person name="Ezra D."/>
            <person name="Gonzalez J."/>
            <person name="Henrissat B."/>
            <person name="Kuo A."/>
            <person name="Liang C."/>
            <person name="Lipzen A."/>
            <person name="Lutzoni F."/>
            <person name="Magnuson J."/>
            <person name="Mondo S."/>
            <person name="Nolan M."/>
            <person name="Ohm R."/>
            <person name="Pangilinan J."/>
            <person name="Park H.-J."/>
            <person name="Ramirez L."/>
            <person name="Alfaro M."/>
            <person name="Sun H."/>
            <person name="Tritt A."/>
            <person name="Yoshinaga Y."/>
            <person name="Zwiers L.-H."/>
            <person name="Turgeon B."/>
            <person name="Goodwin S."/>
            <person name="Spatafora J."/>
            <person name="Crous P."/>
            <person name="Grigoriev I."/>
        </authorList>
    </citation>
    <scope>NUCLEOTIDE SEQUENCE</scope>
    <source>
        <strain evidence="4">CBS 119925</strain>
    </source>
</reference>
<dbReference type="GO" id="GO:0070210">
    <property type="term" value="C:Rpd3L-Expanded complex"/>
    <property type="evidence" value="ECO:0007669"/>
    <property type="project" value="TreeGrafter"/>
</dbReference>
<dbReference type="InterPro" id="IPR013083">
    <property type="entry name" value="Znf_RING/FYVE/PHD"/>
</dbReference>